<name>A0A0M0JAM3_9EUKA</name>
<protein>
    <submittedName>
        <fullName evidence="2">Leucine rich repeat family protein</fullName>
    </submittedName>
</protein>
<evidence type="ECO:0000313" key="3">
    <source>
        <dbReference type="Proteomes" id="UP000037460"/>
    </source>
</evidence>
<gene>
    <name evidence="2" type="ORF">Ctob_002714</name>
</gene>
<sequence>MILLRRRATASPKQPEQPPKVAPKPAEQSRQQKFIWQPRAAFADSKDIFDTDEVELKRFNVDWKQACELGLSKLIDKLDDGGGVDADGDGISDEVAETKAVLWDYHDRIVQLFEYYAAVGGSLSSLALNQWSAFIEDFKLVVDGSKFCKKSDMDTLFIAVNARSVNYEKAKAKVQGKAVTHSDAKALNRVEFLYLLVEVAINRWVKPGAIRDISMAVRQLFAELIEPRVDKRIFRDYNDFRKLAYESTVNDVLCKYESSLRNVFSVASGTEFGHKNLLSLAEWSEFIRALGFIGVDVSERDVTLSFVMSRMAVIDARMTKGETKENHLPFEGFMEAICRLSLVKALPTDEELSKAKCSDGGMFLLMLMKKELDEEILDEFVDFKSTHAVAWGGEPMQPLARCVEHMVTSIIRTIIDEVSSASGSVVLHLSIRDARAWAKVKLGED</sequence>
<reference evidence="3" key="1">
    <citation type="journal article" date="2015" name="PLoS Genet.">
        <title>Genome Sequence and Transcriptome Analyses of Chrysochromulina tobin: Metabolic Tools for Enhanced Algal Fitness in the Prominent Order Prymnesiales (Haptophyceae).</title>
        <authorList>
            <person name="Hovde B.T."/>
            <person name="Deodato C.R."/>
            <person name="Hunsperger H.M."/>
            <person name="Ryken S.A."/>
            <person name="Yost W."/>
            <person name="Jha R.K."/>
            <person name="Patterson J."/>
            <person name="Monnat R.J. Jr."/>
            <person name="Barlow S.B."/>
            <person name="Starkenburg S.R."/>
            <person name="Cattolico R.A."/>
        </authorList>
    </citation>
    <scope>NUCLEOTIDE SEQUENCE</scope>
    <source>
        <strain evidence="3">CCMP291</strain>
    </source>
</reference>
<proteinExistence type="predicted"/>
<keyword evidence="3" id="KW-1185">Reference proteome</keyword>
<dbReference type="Proteomes" id="UP000037460">
    <property type="component" value="Unassembled WGS sequence"/>
</dbReference>
<organism evidence="2 3">
    <name type="scientific">Chrysochromulina tobinii</name>
    <dbReference type="NCBI Taxonomy" id="1460289"/>
    <lineage>
        <taxon>Eukaryota</taxon>
        <taxon>Haptista</taxon>
        <taxon>Haptophyta</taxon>
        <taxon>Prymnesiophyceae</taxon>
        <taxon>Prymnesiales</taxon>
        <taxon>Chrysochromulinaceae</taxon>
        <taxon>Chrysochromulina</taxon>
    </lineage>
</organism>
<comment type="caution">
    <text evidence="2">The sequence shown here is derived from an EMBL/GenBank/DDBJ whole genome shotgun (WGS) entry which is preliminary data.</text>
</comment>
<evidence type="ECO:0000313" key="2">
    <source>
        <dbReference type="EMBL" id="KOO23644.1"/>
    </source>
</evidence>
<dbReference type="AlphaFoldDB" id="A0A0M0JAM3"/>
<evidence type="ECO:0000256" key="1">
    <source>
        <dbReference type="SAM" id="MobiDB-lite"/>
    </source>
</evidence>
<feature type="region of interest" description="Disordered" evidence="1">
    <location>
        <begin position="1"/>
        <end position="29"/>
    </location>
</feature>
<accession>A0A0M0JAM3</accession>
<dbReference type="EMBL" id="JWZX01003171">
    <property type="protein sequence ID" value="KOO23644.1"/>
    <property type="molecule type" value="Genomic_DNA"/>
</dbReference>